<evidence type="ECO:0000256" key="1">
    <source>
        <dbReference type="SAM" id="MobiDB-lite"/>
    </source>
</evidence>
<reference evidence="2 3" key="1">
    <citation type="submission" date="2023-11" db="EMBL/GenBank/DDBJ databases">
        <authorList>
            <person name="Hedman E."/>
            <person name="Englund M."/>
            <person name="Stromberg M."/>
            <person name="Nyberg Akerstrom W."/>
            <person name="Nylinder S."/>
            <person name="Jareborg N."/>
            <person name="Kallberg Y."/>
            <person name="Kronander E."/>
        </authorList>
    </citation>
    <scope>NUCLEOTIDE SEQUENCE [LARGE SCALE GENOMIC DNA]</scope>
</reference>
<feature type="compositionally biased region" description="Polar residues" evidence="1">
    <location>
        <begin position="52"/>
        <end position="68"/>
    </location>
</feature>
<keyword evidence="3" id="KW-1185">Reference proteome</keyword>
<feature type="region of interest" description="Disordered" evidence="1">
    <location>
        <begin position="49"/>
        <end position="68"/>
    </location>
</feature>
<name>A0AAV1KK09_9NEOP</name>
<proteinExistence type="predicted"/>
<accession>A0AAV1KK09</accession>
<evidence type="ECO:0000313" key="3">
    <source>
        <dbReference type="Proteomes" id="UP001314205"/>
    </source>
</evidence>
<dbReference type="EMBL" id="CAVLGL010000046">
    <property type="protein sequence ID" value="CAK1582775.1"/>
    <property type="molecule type" value="Genomic_DNA"/>
</dbReference>
<comment type="caution">
    <text evidence="2">The sequence shown here is derived from an EMBL/GenBank/DDBJ whole genome shotgun (WGS) entry which is preliminary data.</text>
</comment>
<sequence>MPISFNIFVFCLIRYPYDGHGLVDILTSPVHNDYNVSIVRTPETLTDDETFHLSSPGQRGSNMILNGG</sequence>
<dbReference type="Proteomes" id="UP001314205">
    <property type="component" value="Unassembled WGS sequence"/>
</dbReference>
<gene>
    <name evidence="2" type="ORF">PARMNEM_LOCUS4264</name>
</gene>
<organism evidence="2 3">
    <name type="scientific">Parnassius mnemosyne</name>
    <name type="common">clouded apollo</name>
    <dbReference type="NCBI Taxonomy" id="213953"/>
    <lineage>
        <taxon>Eukaryota</taxon>
        <taxon>Metazoa</taxon>
        <taxon>Ecdysozoa</taxon>
        <taxon>Arthropoda</taxon>
        <taxon>Hexapoda</taxon>
        <taxon>Insecta</taxon>
        <taxon>Pterygota</taxon>
        <taxon>Neoptera</taxon>
        <taxon>Endopterygota</taxon>
        <taxon>Lepidoptera</taxon>
        <taxon>Glossata</taxon>
        <taxon>Ditrysia</taxon>
        <taxon>Papilionoidea</taxon>
        <taxon>Papilionidae</taxon>
        <taxon>Parnassiinae</taxon>
        <taxon>Parnassini</taxon>
        <taxon>Parnassius</taxon>
        <taxon>Driopa</taxon>
    </lineage>
</organism>
<dbReference type="AlphaFoldDB" id="A0AAV1KK09"/>
<protein>
    <submittedName>
        <fullName evidence="2">Uncharacterized protein</fullName>
    </submittedName>
</protein>
<evidence type="ECO:0000313" key="2">
    <source>
        <dbReference type="EMBL" id="CAK1582775.1"/>
    </source>
</evidence>